<accession>A0A1I5UG26</accession>
<dbReference type="PROSITE" id="PS52016">
    <property type="entry name" value="TONB_DEPENDENT_REC_3"/>
    <property type="match status" value="1"/>
</dbReference>
<evidence type="ECO:0000256" key="11">
    <source>
        <dbReference type="RuleBase" id="RU003357"/>
    </source>
</evidence>
<evidence type="ECO:0000256" key="6">
    <source>
        <dbReference type="ARBA" id="ARBA00023077"/>
    </source>
</evidence>
<keyword evidence="16" id="KW-1185">Reference proteome</keyword>
<dbReference type="GO" id="GO:0009279">
    <property type="term" value="C:cell outer membrane"/>
    <property type="evidence" value="ECO:0007669"/>
    <property type="project" value="UniProtKB-SubCell"/>
</dbReference>
<dbReference type="InterPro" id="IPR012910">
    <property type="entry name" value="Plug_dom"/>
</dbReference>
<evidence type="ECO:0000256" key="5">
    <source>
        <dbReference type="ARBA" id="ARBA00022729"/>
    </source>
</evidence>
<evidence type="ECO:0000256" key="9">
    <source>
        <dbReference type="ARBA" id="ARBA00023237"/>
    </source>
</evidence>
<dbReference type="Gene3D" id="2.170.130.10">
    <property type="entry name" value="TonB-dependent receptor, plug domain"/>
    <property type="match status" value="1"/>
</dbReference>
<evidence type="ECO:0000313" key="15">
    <source>
        <dbReference type="EMBL" id="SFP94233.1"/>
    </source>
</evidence>
<dbReference type="STRING" id="1227077.SAMN04515668_0908"/>
<dbReference type="RefSeq" id="WP_092669362.1">
    <property type="nucleotide sequence ID" value="NZ_FOXS01000001.1"/>
</dbReference>
<dbReference type="InterPro" id="IPR037066">
    <property type="entry name" value="Plug_dom_sf"/>
</dbReference>
<dbReference type="InterPro" id="IPR036942">
    <property type="entry name" value="Beta-barrel_TonB_sf"/>
</dbReference>
<dbReference type="AlphaFoldDB" id="A0A1I5UG26"/>
<keyword evidence="8" id="KW-0675">Receptor</keyword>
<comment type="similarity">
    <text evidence="10 11">Belongs to the TonB-dependent receptor family.</text>
</comment>
<evidence type="ECO:0000313" key="16">
    <source>
        <dbReference type="Proteomes" id="UP000199029"/>
    </source>
</evidence>
<evidence type="ECO:0000259" key="13">
    <source>
        <dbReference type="Pfam" id="PF00593"/>
    </source>
</evidence>
<dbReference type="SUPFAM" id="SSF49464">
    <property type="entry name" value="Carboxypeptidase regulatory domain-like"/>
    <property type="match status" value="1"/>
</dbReference>
<comment type="subcellular location">
    <subcellularLocation>
        <location evidence="1 10">Cell outer membrane</location>
        <topology evidence="1 10">Multi-pass membrane protein</topology>
    </subcellularLocation>
</comment>
<feature type="signal peptide" evidence="12">
    <location>
        <begin position="1"/>
        <end position="30"/>
    </location>
</feature>
<dbReference type="PANTHER" id="PTHR30069">
    <property type="entry name" value="TONB-DEPENDENT OUTER MEMBRANE RECEPTOR"/>
    <property type="match status" value="1"/>
</dbReference>
<keyword evidence="9 10" id="KW-0998">Cell outer membrane</keyword>
<evidence type="ECO:0000256" key="8">
    <source>
        <dbReference type="ARBA" id="ARBA00023170"/>
    </source>
</evidence>
<keyword evidence="2 10" id="KW-0813">Transport</keyword>
<dbReference type="PANTHER" id="PTHR30069:SF29">
    <property type="entry name" value="HEMOGLOBIN AND HEMOGLOBIN-HAPTOGLOBIN-BINDING PROTEIN 1-RELATED"/>
    <property type="match status" value="1"/>
</dbReference>
<keyword evidence="6 11" id="KW-0798">TonB box</keyword>
<dbReference type="Pfam" id="PF00593">
    <property type="entry name" value="TonB_dep_Rec_b-barrel"/>
    <property type="match status" value="1"/>
</dbReference>
<evidence type="ECO:0000256" key="12">
    <source>
        <dbReference type="SAM" id="SignalP"/>
    </source>
</evidence>
<dbReference type="SUPFAM" id="SSF56935">
    <property type="entry name" value="Porins"/>
    <property type="match status" value="1"/>
</dbReference>
<dbReference type="InterPro" id="IPR039426">
    <property type="entry name" value="TonB-dep_rcpt-like"/>
</dbReference>
<evidence type="ECO:0000256" key="4">
    <source>
        <dbReference type="ARBA" id="ARBA00022692"/>
    </source>
</evidence>
<feature type="domain" description="TonB-dependent receptor plug" evidence="14">
    <location>
        <begin position="243"/>
        <end position="321"/>
    </location>
</feature>
<dbReference type="Gene3D" id="2.60.40.1120">
    <property type="entry name" value="Carboxypeptidase-like, regulatory domain"/>
    <property type="match status" value="1"/>
</dbReference>
<evidence type="ECO:0000256" key="10">
    <source>
        <dbReference type="PROSITE-ProRule" id="PRU01360"/>
    </source>
</evidence>
<keyword evidence="5 12" id="KW-0732">Signal</keyword>
<evidence type="ECO:0000256" key="2">
    <source>
        <dbReference type="ARBA" id="ARBA00022448"/>
    </source>
</evidence>
<keyword evidence="4 10" id="KW-0812">Transmembrane</keyword>
<evidence type="ECO:0000259" key="14">
    <source>
        <dbReference type="Pfam" id="PF07715"/>
    </source>
</evidence>
<dbReference type="GO" id="GO:0015344">
    <property type="term" value="F:siderophore uptake transmembrane transporter activity"/>
    <property type="evidence" value="ECO:0007669"/>
    <property type="project" value="TreeGrafter"/>
</dbReference>
<dbReference type="OrthoDB" id="9758870at2"/>
<evidence type="ECO:0000256" key="3">
    <source>
        <dbReference type="ARBA" id="ARBA00022452"/>
    </source>
</evidence>
<dbReference type="Gene3D" id="2.40.170.20">
    <property type="entry name" value="TonB-dependent receptor, beta-barrel domain"/>
    <property type="match status" value="1"/>
</dbReference>
<evidence type="ECO:0000256" key="7">
    <source>
        <dbReference type="ARBA" id="ARBA00023136"/>
    </source>
</evidence>
<dbReference type="EMBL" id="FOXS01000001">
    <property type="protein sequence ID" value="SFP94233.1"/>
    <property type="molecule type" value="Genomic_DNA"/>
</dbReference>
<dbReference type="Gene3D" id="3.55.50.30">
    <property type="match status" value="1"/>
</dbReference>
<keyword evidence="3 10" id="KW-1134">Transmembrane beta strand</keyword>
<dbReference type="GO" id="GO:0044718">
    <property type="term" value="P:siderophore transmembrane transport"/>
    <property type="evidence" value="ECO:0007669"/>
    <property type="project" value="TreeGrafter"/>
</dbReference>
<dbReference type="Pfam" id="PF07715">
    <property type="entry name" value="Plug"/>
    <property type="match status" value="1"/>
</dbReference>
<organism evidence="15 16">
    <name type="scientific">Hymenobacter arizonensis</name>
    <name type="common">Siccationidurans arizonensis</name>
    <dbReference type="NCBI Taxonomy" id="1227077"/>
    <lineage>
        <taxon>Bacteria</taxon>
        <taxon>Pseudomonadati</taxon>
        <taxon>Bacteroidota</taxon>
        <taxon>Cytophagia</taxon>
        <taxon>Cytophagales</taxon>
        <taxon>Hymenobacteraceae</taxon>
        <taxon>Hymenobacter</taxon>
    </lineage>
</organism>
<name>A0A1I5UG26_HYMAR</name>
<gene>
    <name evidence="15" type="ORF">SAMN04515668_0908</name>
</gene>
<protein>
    <submittedName>
        <fullName evidence="15">CarboxypepD_reg-like domain-containing protein</fullName>
    </submittedName>
</protein>
<sequence length="896" mass="99731">MFTTTTAVGRLLRFVFLLGCLASFPEQVRAQSAQASPLAQTIRLSNPNGTLGSVLAEITQQTRLTFGYSSDVVSAAAPVKAPAGAQTVKSVLDAVLAAQGLTYTLLDQQIIIRKKPAPARPNKVTFSGYVRDAATGENLIGVAVVQPGTGLGTATNTYGFYSLTLPAADSVRLLLSYLGYEQARWTTTATGNVRHDFGLQAASSALADVEVVGSREEQINQSTRMGTISVPIAQIKSLPRLFGETDVLKVMQLLPGVQSGSEGQSGLYVRGGSPDQNLILLDGAPVYNAAHLFGFFSVFNADALNNVELIKGGFPARYGGRLSSVLDITMKEGNMQQFHGEGAIGLVASRLTLEGPIKKDVASFIVSGRRTYIDLLARPIINSQFRAQEGQDGTLGYYFYDLNGKLNWKVSSRDRLYLSAYSGLDEFYIRTSREEGEDSKRSSSELGWGNLTAALRWNRIINDRLFVNTHLTYSQYQLDVGTAETTRYRAGTELRTDQFSLQYLSNIRDFSLKSDFEYAPNPNHYIRFGGQFIRHQFRPGALQSDNNTGDVSSQIKTVSRQLGNEAGLYVEDDYRISERLKVNAGLRLNGFAMEKKLYPSLEPRLAARYLLTEDWSLKASYARTTQFIHLLTNSGIGLPTDLWVPATARIKPQQAQQFALGAARNLRFRDEYFELSFETYYKPMRNLIEYQEGANFLGTTDSNWEDKVTSGNGWAYGGELFLQKKSGRTTGWLGYTLAWSTRRFPELNEGRLFPYKYDRRHDASLVVIHKLRDNLTLSGTWVYGTGNATTLAQGRFALSNNPNSFLGTYQDYGTRNSFRMAAYHRMDLDLSKTKKKKWGEVVNSFSLYNAYSRRNPYYLYLSVGKKDASGNVTEEPGYKQLSVFPIIPSFSKSFRF</sequence>
<keyword evidence="7 10" id="KW-0472">Membrane</keyword>
<dbReference type="Pfam" id="PF13715">
    <property type="entry name" value="CarbopepD_reg_2"/>
    <property type="match status" value="1"/>
</dbReference>
<feature type="chain" id="PRO_5011550314" evidence="12">
    <location>
        <begin position="31"/>
        <end position="896"/>
    </location>
</feature>
<reference evidence="16" key="1">
    <citation type="submission" date="2016-10" db="EMBL/GenBank/DDBJ databases">
        <authorList>
            <person name="Varghese N."/>
            <person name="Submissions S."/>
        </authorList>
    </citation>
    <scope>NUCLEOTIDE SEQUENCE [LARGE SCALE GENOMIC DNA]</scope>
    <source>
        <strain evidence="16">OR362-8,ATCC BAA-1266,JCM 13504</strain>
    </source>
</reference>
<evidence type="ECO:0000256" key="1">
    <source>
        <dbReference type="ARBA" id="ARBA00004571"/>
    </source>
</evidence>
<proteinExistence type="inferred from homology"/>
<dbReference type="InterPro" id="IPR008969">
    <property type="entry name" value="CarboxyPept-like_regulatory"/>
</dbReference>
<feature type="domain" description="TonB-dependent receptor-like beta-barrel" evidence="13">
    <location>
        <begin position="391"/>
        <end position="846"/>
    </location>
</feature>
<dbReference type="Proteomes" id="UP000199029">
    <property type="component" value="Unassembled WGS sequence"/>
</dbReference>
<dbReference type="InterPro" id="IPR000531">
    <property type="entry name" value="Beta-barrel_TonB"/>
</dbReference>